<protein>
    <submittedName>
        <fullName evidence="1">Uncharacterized protein</fullName>
    </submittedName>
</protein>
<gene>
    <name evidence="1" type="ORF">PGLA1383_LOCUS36675</name>
</gene>
<reference evidence="1" key="1">
    <citation type="submission" date="2021-02" db="EMBL/GenBank/DDBJ databases">
        <authorList>
            <person name="Dougan E. K."/>
            <person name="Rhodes N."/>
            <person name="Thang M."/>
            <person name="Chan C."/>
        </authorList>
    </citation>
    <scope>NUCLEOTIDE SEQUENCE</scope>
</reference>
<evidence type="ECO:0000313" key="2">
    <source>
        <dbReference type="Proteomes" id="UP000654075"/>
    </source>
</evidence>
<organism evidence="1 2">
    <name type="scientific">Polarella glacialis</name>
    <name type="common">Dinoflagellate</name>
    <dbReference type="NCBI Taxonomy" id="89957"/>
    <lineage>
        <taxon>Eukaryota</taxon>
        <taxon>Sar</taxon>
        <taxon>Alveolata</taxon>
        <taxon>Dinophyceae</taxon>
        <taxon>Suessiales</taxon>
        <taxon>Suessiaceae</taxon>
        <taxon>Polarella</taxon>
    </lineage>
</organism>
<evidence type="ECO:0000313" key="1">
    <source>
        <dbReference type="EMBL" id="CAE8619079.1"/>
    </source>
</evidence>
<dbReference type="AlphaFoldDB" id="A0A813FYE0"/>
<accession>A0A813FYE0</accession>
<name>A0A813FYE0_POLGL</name>
<sequence length="291" mass="32118">LRERMAALEAAGGDDDANMEMAAEVNEILDGLRNYESFPAFWHRLQVERVSADMSLARGVRFGDCTPRFGDGPGFCWLLRKLLREEECLLLKEAVTAPPGMAPDEDFEAALRCCDVLGANQGRRRSDDVALAAELWHRTSAALPGELGLQNLKACLAPPSQATLRTEFWPQFLWEAQWAPVGIHGRLVYEAGCEELAAVDLRHDSQEPDDRDEDGRPPLSLLLCLGTSPTMVEFVGEPGQTSELVQQAMTLEPGDAALFMRGLPQYQFRVRASHAASSIVAHLKVLYQVVT</sequence>
<comment type="caution">
    <text evidence="1">The sequence shown here is derived from an EMBL/GenBank/DDBJ whole genome shotgun (WGS) entry which is preliminary data.</text>
</comment>
<feature type="non-terminal residue" evidence="1">
    <location>
        <position position="1"/>
    </location>
</feature>
<proteinExistence type="predicted"/>
<keyword evidence="2" id="KW-1185">Reference proteome</keyword>
<dbReference type="EMBL" id="CAJNNV010026819">
    <property type="protein sequence ID" value="CAE8619079.1"/>
    <property type="molecule type" value="Genomic_DNA"/>
</dbReference>
<dbReference type="Proteomes" id="UP000654075">
    <property type="component" value="Unassembled WGS sequence"/>
</dbReference>